<evidence type="ECO:0000313" key="20">
    <source>
        <dbReference type="EMBL" id="EAK87446.1"/>
    </source>
</evidence>
<evidence type="ECO:0000256" key="17">
    <source>
        <dbReference type="PIRSR" id="PIRSR000389-1"/>
    </source>
</evidence>
<evidence type="ECO:0000259" key="19">
    <source>
        <dbReference type="PROSITE" id="PS51330"/>
    </source>
</evidence>
<evidence type="ECO:0000256" key="7">
    <source>
        <dbReference type="ARBA" id="ARBA00022563"/>
    </source>
</evidence>
<evidence type="ECO:0000256" key="3">
    <source>
        <dbReference type="ARBA" id="ARBA00010176"/>
    </source>
</evidence>
<evidence type="ECO:0000256" key="5">
    <source>
        <dbReference type="ARBA" id="ARBA00012856"/>
    </source>
</evidence>
<dbReference type="InterPro" id="IPR020940">
    <property type="entry name" value="Thymidylate_synthase_AS"/>
</dbReference>
<dbReference type="InterPro" id="IPR001796">
    <property type="entry name" value="DHFR_dom"/>
</dbReference>
<comment type="catalytic activity">
    <reaction evidence="16">
        <text>(6S)-5,6,7,8-tetrahydrofolate + NADP(+) = 7,8-dihydrofolate + NADPH + H(+)</text>
        <dbReference type="Rhea" id="RHEA:15009"/>
        <dbReference type="ChEBI" id="CHEBI:15378"/>
        <dbReference type="ChEBI" id="CHEBI:57451"/>
        <dbReference type="ChEBI" id="CHEBI:57453"/>
        <dbReference type="ChEBI" id="CHEBI:57783"/>
        <dbReference type="ChEBI" id="CHEBI:58349"/>
        <dbReference type="EC" id="1.5.1.3"/>
    </reaction>
</comment>
<keyword evidence="7" id="KW-0554">One-carbon metabolism</keyword>
<feature type="domain" description="DHFR" evidence="19">
    <location>
        <begin position="15"/>
        <end position="187"/>
    </location>
</feature>
<evidence type="ECO:0000256" key="13">
    <source>
        <dbReference type="ARBA" id="ARBA00023268"/>
    </source>
</evidence>
<dbReference type="STRING" id="353152.Q5CPQ4"/>
<dbReference type="EC" id="1.5.1.3" evidence="5"/>
<dbReference type="Gene3D" id="3.30.572.10">
    <property type="entry name" value="Thymidylate synthase/dCMP hydroxymethylase domain"/>
    <property type="match status" value="2"/>
</dbReference>
<dbReference type="PROSITE" id="PS00091">
    <property type="entry name" value="THYMIDYLATE_SYNTHASE"/>
    <property type="match status" value="1"/>
</dbReference>
<dbReference type="AlphaFoldDB" id="Q5CPQ4"/>
<dbReference type="RefSeq" id="XP_625460.1">
    <property type="nucleotide sequence ID" value="XM_625460.1"/>
</dbReference>
<comment type="pathway">
    <text evidence="1">Cofactor biosynthesis; tetrahydrofolate biosynthesis; 5,6,7,8-tetrahydrofolate from 7,8-dihydrofolate: step 1/1.</text>
</comment>
<dbReference type="EC" id="2.1.1.45" evidence="4"/>
<evidence type="ECO:0000256" key="10">
    <source>
        <dbReference type="ARBA" id="ARBA00022727"/>
    </source>
</evidence>
<dbReference type="GO" id="GO:0046654">
    <property type="term" value="P:tetrahydrofolate biosynthetic process"/>
    <property type="evidence" value="ECO:0007669"/>
    <property type="project" value="UniProtKB-UniPathway"/>
</dbReference>
<dbReference type="KEGG" id="cpv:cgd4_4460"/>
<dbReference type="InterPro" id="IPR017925">
    <property type="entry name" value="DHFR_CS"/>
</dbReference>
<evidence type="ECO:0000256" key="8">
    <source>
        <dbReference type="ARBA" id="ARBA00022603"/>
    </source>
</evidence>
<dbReference type="FunFam" id="3.30.572.10:FF:000013">
    <property type="entry name" value="Thymidylate synthase"/>
    <property type="match status" value="1"/>
</dbReference>
<organism evidence="20 21">
    <name type="scientific">Cryptosporidium parvum (strain Iowa II)</name>
    <dbReference type="NCBI Taxonomy" id="353152"/>
    <lineage>
        <taxon>Eukaryota</taxon>
        <taxon>Sar</taxon>
        <taxon>Alveolata</taxon>
        <taxon>Apicomplexa</taxon>
        <taxon>Conoidasida</taxon>
        <taxon>Coccidia</taxon>
        <taxon>Eucoccidiorida</taxon>
        <taxon>Eimeriorina</taxon>
        <taxon>Cryptosporidiidae</taxon>
        <taxon>Cryptosporidium</taxon>
    </lineage>
</organism>
<dbReference type="CDD" id="cd00209">
    <property type="entry name" value="DHFR"/>
    <property type="match status" value="1"/>
</dbReference>
<keyword evidence="10" id="KW-0545">Nucleotide biosynthesis</keyword>
<dbReference type="GO" id="GO:0004146">
    <property type="term" value="F:dihydrofolate reductase activity"/>
    <property type="evidence" value="ECO:0007669"/>
    <property type="project" value="UniProtKB-EC"/>
</dbReference>
<dbReference type="GO" id="GO:0004799">
    <property type="term" value="F:thymidylate synthase activity"/>
    <property type="evidence" value="ECO:0007669"/>
    <property type="project" value="UniProtKB-EC"/>
</dbReference>
<dbReference type="SUPFAM" id="SSF53597">
    <property type="entry name" value="Dihydrofolate reductase-like"/>
    <property type="match status" value="1"/>
</dbReference>
<dbReference type="PROSITE" id="PS00075">
    <property type="entry name" value="DHFR_1"/>
    <property type="match status" value="1"/>
</dbReference>
<keyword evidence="9" id="KW-0808">Transferase</keyword>
<dbReference type="Pfam" id="PF00303">
    <property type="entry name" value="Thymidylat_synt"/>
    <property type="match status" value="1"/>
</dbReference>
<evidence type="ECO:0000256" key="18">
    <source>
        <dbReference type="PROSITE-ProRule" id="PRU10016"/>
    </source>
</evidence>
<dbReference type="GeneID" id="3372431"/>
<dbReference type="GO" id="GO:0005829">
    <property type="term" value="C:cytosol"/>
    <property type="evidence" value="ECO:0007669"/>
    <property type="project" value="TreeGrafter"/>
</dbReference>
<keyword evidence="21" id="KW-1185">Reference proteome</keyword>
<feature type="active site" evidence="17 18">
    <location>
        <position position="412"/>
    </location>
</feature>
<dbReference type="InParanoid" id="Q5CPQ4"/>
<dbReference type="InterPro" id="IPR023451">
    <property type="entry name" value="Thymidate_synth/dCMP_Mease_dom"/>
</dbReference>
<proteinExistence type="inferred from homology"/>
<dbReference type="GO" id="GO:0006231">
    <property type="term" value="P:dTMP biosynthetic process"/>
    <property type="evidence" value="ECO:0007669"/>
    <property type="project" value="InterPro"/>
</dbReference>
<dbReference type="PROSITE" id="PS51330">
    <property type="entry name" value="DHFR_2"/>
    <property type="match status" value="1"/>
</dbReference>
<dbReference type="PANTHER" id="PTHR11548:SF2">
    <property type="entry name" value="THYMIDYLATE SYNTHASE"/>
    <property type="match status" value="1"/>
</dbReference>
<sequence length="531" mass="61507">IIVVNFRTFKMSKKNVSIVVAASVLSRGIGINGQLPWSISEDLKFFSKITSNNCDSNKKNALIMGRKTWDSIGRRPLKNRKIVVISSSLPQDEADPNVIVFRNLEDSIKNLMNDDTIENIFVCGGESIYRDALKDNFVDRIYLTRVALEDIEFDTYFPEIPETFLPVYMSQTFCTKNISYDFMVFEKQEKKTLQNCDPVRGQLKSIDDTVDLLGEIFGIRKMGNRHKFPKEEIYNTPSIRFGREHYEFQYLDLLSRVLENGAYRENRTGISTYSIFGQMMRFDMRESFPLLTTKKVAIRSIFEELIWFIKGDTNGNHLIEKKVYIWSGNGSKEYLERIGLGHREENDLGPIYGFQWRHYNGEYKTMHDDYTGVGVDQLAKLIETLKNNPKDRRHILTAWNPSALSQMALPPCHVLSQYYVTNDNCLSCNLYQRSCDLGLGSPFNIASYAILTMMLAQVCGYEPGELAIFIGDAHIYENHLTQLKEQLSRTPRPFPQLKFKRKVENIEDFKWEDIELIGYYPYPTIKMEMAV</sequence>
<dbReference type="InterPro" id="IPR012262">
    <property type="entry name" value="DHFR-TS"/>
</dbReference>
<dbReference type="SUPFAM" id="SSF55831">
    <property type="entry name" value="Thymidylate synthase/dCMP hydroxymethylase"/>
    <property type="match status" value="1"/>
</dbReference>
<dbReference type="InterPro" id="IPR024072">
    <property type="entry name" value="DHFR-like_dom_sf"/>
</dbReference>
<accession>Q5CPQ4</accession>
<dbReference type="PANTHER" id="PTHR11548">
    <property type="entry name" value="THYMIDYLATE SYNTHASE 1"/>
    <property type="match status" value="1"/>
</dbReference>
<comment type="function">
    <text evidence="14">Bifunctional enzyme. Involved in de novo dTMP biosynthesis. Key enzyme in folate metabolism. Catalyzes an essential reaction for de novo glycine and purine synthesis, DNA precursor synthesis, and for the conversion of dUMP to dTMP.</text>
</comment>
<dbReference type="InterPro" id="IPR045097">
    <property type="entry name" value="Thymidate_synth/dCMP_Mease"/>
</dbReference>
<dbReference type="PRINTS" id="PR00108">
    <property type="entry name" value="THYMDSNTHASE"/>
</dbReference>
<keyword evidence="8" id="KW-0489">Methyltransferase</keyword>
<dbReference type="UniPathway" id="UPA00077">
    <property type="reaction ID" value="UER00158"/>
</dbReference>
<reference evidence="20 21" key="1">
    <citation type="journal article" date="2004" name="Science">
        <title>Complete genome sequence of the apicomplexan, Cryptosporidium parvum.</title>
        <authorList>
            <person name="Abrahamsen M.S."/>
            <person name="Templeton T.J."/>
            <person name="Enomoto S."/>
            <person name="Abrahante J.E."/>
            <person name="Zhu G."/>
            <person name="Lancto C.A."/>
            <person name="Deng M."/>
            <person name="Liu C."/>
            <person name="Widmer G."/>
            <person name="Tzipori S."/>
            <person name="Buck G.A."/>
            <person name="Xu P."/>
            <person name="Bankier A.T."/>
            <person name="Dear P.H."/>
            <person name="Konfortov B.A."/>
            <person name="Spriggs H.F."/>
            <person name="Iyer L."/>
            <person name="Anantharaman V."/>
            <person name="Aravind L."/>
            <person name="Kapur V."/>
        </authorList>
    </citation>
    <scope>NUCLEOTIDE SEQUENCE [LARGE SCALE GENOMIC DNA]</scope>
    <source>
        <strain evidence="21">Iowa II</strain>
    </source>
</reference>
<comment type="catalytic activity">
    <reaction evidence="15">
        <text>dUMP + (6R)-5,10-methylene-5,6,7,8-tetrahydrofolate = 7,8-dihydrofolate + dTMP</text>
        <dbReference type="Rhea" id="RHEA:12104"/>
        <dbReference type="ChEBI" id="CHEBI:15636"/>
        <dbReference type="ChEBI" id="CHEBI:57451"/>
        <dbReference type="ChEBI" id="CHEBI:63528"/>
        <dbReference type="ChEBI" id="CHEBI:246422"/>
        <dbReference type="EC" id="2.1.1.45"/>
    </reaction>
</comment>
<evidence type="ECO:0000256" key="11">
    <source>
        <dbReference type="ARBA" id="ARBA00022857"/>
    </source>
</evidence>
<dbReference type="OMA" id="ILCAWNV"/>
<evidence type="ECO:0000256" key="14">
    <source>
        <dbReference type="ARBA" id="ARBA00025154"/>
    </source>
</evidence>
<evidence type="ECO:0000313" key="21">
    <source>
        <dbReference type="Proteomes" id="UP000006726"/>
    </source>
</evidence>
<comment type="similarity">
    <text evidence="3">In the N-terminal section; belongs to the dihydrofolate reductase family.</text>
</comment>
<dbReference type="InterPro" id="IPR000398">
    <property type="entry name" value="Thymidylate_synthase"/>
</dbReference>
<evidence type="ECO:0000256" key="4">
    <source>
        <dbReference type="ARBA" id="ARBA00011947"/>
    </source>
</evidence>
<evidence type="ECO:0000256" key="2">
    <source>
        <dbReference type="ARBA" id="ARBA00006900"/>
    </source>
</evidence>
<dbReference type="NCBIfam" id="TIGR03284">
    <property type="entry name" value="thym_sym"/>
    <property type="match status" value="1"/>
</dbReference>
<dbReference type="PIRSF" id="PIRSF000389">
    <property type="entry name" value="DHFR-TS"/>
    <property type="match status" value="1"/>
</dbReference>
<keyword evidence="12" id="KW-0560">Oxidoreductase</keyword>
<keyword evidence="11" id="KW-0521">NADP</keyword>
<evidence type="ECO:0000256" key="16">
    <source>
        <dbReference type="ARBA" id="ARBA00048873"/>
    </source>
</evidence>
<dbReference type="CDD" id="cd00351">
    <property type="entry name" value="TS_Pyrimidine_HMase"/>
    <property type="match status" value="1"/>
</dbReference>
<keyword evidence="13" id="KW-0511">Multifunctional enzyme</keyword>
<evidence type="ECO:0000256" key="15">
    <source>
        <dbReference type="ARBA" id="ARBA00047344"/>
    </source>
</evidence>
<dbReference type="OrthoDB" id="766at2759"/>
<feature type="non-terminal residue" evidence="20">
    <location>
        <position position="1"/>
    </location>
</feature>
<comment type="caution">
    <text evidence="20">The sequence shown here is derived from an EMBL/GenBank/DDBJ whole genome shotgun (WGS) entry which is preliminary data.</text>
</comment>
<evidence type="ECO:0000256" key="9">
    <source>
        <dbReference type="ARBA" id="ARBA00022679"/>
    </source>
</evidence>
<dbReference type="GO" id="GO:0032259">
    <property type="term" value="P:methylation"/>
    <property type="evidence" value="ECO:0007669"/>
    <property type="project" value="UniProtKB-KW"/>
</dbReference>
<dbReference type="EMBL" id="AAEE01000012">
    <property type="protein sequence ID" value="EAK87446.1"/>
    <property type="molecule type" value="Genomic_DNA"/>
</dbReference>
<name>Q5CPQ4_CRYPI</name>
<dbReference type="HAMAP" id="MF_00008">
    <property type="entry name" value="Thymidy_synth_bact"/>
    <property type="match status" value="1"/>
</dbReference>
<protein>
    <recommendedName>
        <fullName evidence="6">Bifunctional dihydrofolate reductase-thymidylate synthase</fullName>
        <ecNumber evidence="5">1.5.1.3</ecNumber>
        <ecNumber evidence="4">2.1.1.45</ecNumber>
    </recommendedName>
</protein>
<comment type="similarity">
    <text evidence="2">In the C-terminal section; belongs to the thymidylate synthase family.</text>
</comment>
<dbReference type="Proteomes" id="UP000006726">
    <property type="component" value="Chromosome 4"/>
</dbReference>
<dbReference type="GO" id="GO:0005739">
    <property type="term" value="C:mitochondrion"/>
    <property type="evidence" value="ECO:0007669"/>
    <property type="project" value="TreeGrafter"/>
</dbReference>
<evidence type="ECO:0000256" key="1">
    <source>
        <dbReference type="ARBA" id="ARBA00004903"/>
    </source>
</evidence>
<dbReference type="NCBIfam" id="NF002497">
    <property type="entry name" value="PRK01827.1-3"/>
    <property type="match status" value="1"/>
</dbReference>
<evidence type="ECO:0000256" key="6">
    <source>
        <dbReference type="ARBA" id="ARBA00019798"/>
    </source>
</evidence>
<dbReference type="Gene3D" id="3.40.430.10">
    <property type="entry name" value="Dihydrofolate Reductase, subunit A"/>
    <property type="match status" value="1"/>
</dbReference>
<evidence type="ECO:0000256" key="12">
    <source>
        <dbReference type="ARBA" id="ARBA00023002"/>
    </source>
</evidence>
<dbReference type="InterPro" id="IPR036926">
    <property type="entry name" value="Thymidate_synth/dCMP_Mease_sf"/>
</dbReference>
<dbReference type="GO" id="GO:0006730">
    <property type="term" value="P:one-carbon metabolic process"/>
    <property type="evidence" value="ECO:0007669"/>
    <property type="project" value="UniProtKB-KW"/>
</dbReference>
<dbReference type="FunCoup" id="Q5CPQ4">
    <property type="interactions" value="26"/>
</dbReference>
<gene>
    <name evidence="20" type="ORF">cgd4_4460</name>
</gene>
<dbReference type="Pfam" id="PF00186">
    <property type="entry name" value="DHFR_1"/>
    <property type="match status" value="1"/>
</dbReference>